<dbReference type="RefSeq" id="WP_248427382.1">
    <property type="nucleotide sequence ID" value="NZ_JALNUB010000001.1"/>
</dbReference>
<accession>A0A9X1XS30</accession>
<comment type="caution">
    <text evidence="1">The sequence shown here is derived from an EMBL/GenBank/DDBJ whole genome shotgun (WGS) entry which is preliminary data.</text>
</comment>
<protein>
    <recommendedName>
        <fullName evidence="3">DUF2946 domain-containing protein</fullName>
    </recommendedName>
</protein>
<proteinExistence type="predicted"/>
<dbReference type="EMBL" id="JALNUB010000001">
    <property type="protein sequence ID" value="MCK8140671.1"/>
    <property type="molecule type" value="Genomic_DNA"/>
</dbReference>
<organism evidence="1 2">
    <name type="scientific">Flavobacterium pygoscelis</name>
    <dbReference type="NCBI Taxonomy" id="2893176"/>
    <lineage>
        <taxon>Bacteria</taxon>
        <taxon>Pseudomonadati</taxon>
        <taxon>Bacteroidota</taxon>
        <taxon>Flavobacteriia</taxon>
        <taxon>Flavobacteriales</taxon>
        <taxon>Flavobacteriaceae</taxon>
        <taxon>Flavobacterium</taxon>
    </lineage>
</organism>
<dbReference type="AlphaFoldDB" id="A0A9X1XS30"/>
<name>A0A9X1XS30_9FLAO</name>
<gene>
    <name evidence="1" type="ORF">MW871_02070</name>
</gene>
<reference evidence="1" key="1">
    <citation type="submission" date="2022-04" db="EMBL/GenBank/DDBJ databases">
        <title>Flavobacterium pygoscelis sp. nov. isolated from Chinstrap chick (Pygoscelis antarcticus).</title>
        <authorList>
            <person name="Irgang R."/>
            <person name="Poblete-Morales M."/>
            <person name="Avendano-Herrera R."/>
        </authorList>
    </citation>
    <scope>NUCLEOTIDE SEQUENCE</scope>
    <source>
        <strain evidence="1">I-SCBP12n</strain>
    </source>
</reference>
<dbReference type="Proteomes" id="UP001139260">
    <property type="component" value="Unassembled WGS sequence"/>
</dbReference>
<keyword evidence="2" id="KW-1185">Reference proteome</keyword>
<evidence type="ECO:0008006" key="3">
    <source>
        <dbReference type="Google" id="ProtNLM"/>
    </source>
</evidence>
<evidence type="ECO:0000313" key="1">
    <source>
        <dbReference type="EMBL" id="MCK8140671.1"/>
    </source>
</evidence>
<sequence length="115" mass="13110">MKKNKLIVSLSLVITVLFSILFQSVHTYEHIAKQLSEKHCDHKYNVSGTEITHQHHNADHCYVCHFITSSYLTPLDFSYKLYSVAGEIPYFKSKIETVISFSGSNYSLRGPPVNS</sequence>
<evidence type="ECO:0000313" key="2">
    <source>
        <dbReference type="Proteomes" id="UP001139260"/>
    </source>
</evidence>